<dbReference type="InterPro" id="IPR012442">
    <property type="entry name" value="DUF1645_plant"/>
</dbReference>
<dbReference type="Pfam" id="PF07816">
    <property type="entry name" value="DUF1645"/>
    <property type="match status" value="1"/>
</dbReference>
<reference evidence="2" key="1">
    <citation type="submission" date="2023-12" db="EMBL/GenBank/DDBJ databases">
        <title>Genome assembly of Anisodus tanguticus.</title>
        <authorList>
            <person name="Wang Y.-J."/>
        </authorList>
    </citation>
    <scope>NUCLEOTIDE SEQUENCE</scope>
    <source>
        <strain evidence="2">KB-2021</strain>
        <tissue evidence="2">Leaf</tissue>
    </source>
</reference>
<name>A0AAE1SKD8_9SOLA</name>
<dbReference type="PANTHER" id="PTHR33095">
    <property type="entry name" value="OS07G0619500 PROTEIN"/>
    <property type="match status" value="1"/>
</dbReference>
<dbReference type="EMBL" id="JAVYJV010000005">
    <property type="protein sequence ID" value="KAK4370998.1"/>
    <property type="molecule type" value="Genomic_DNA"/>
</dbReference>
<dbReference type="Proteomes" id="UP001291623">
    <property type="component" value="Unassembled WGS sequence"/>
</dbReference>
<organism evidence="2 3">
    <name type="scientific">Anisodus tanguticus</name>
    <dbReference type="NCBI Taxonomy" id="243964"/>
    <lineage>
        <taxon>Eukaryota</taxon>
        <taxon>Viridiplantae</taxon>
        <taxon>Streptophyta</taxon>
        <taxon>Embryophyta</taxon>
        <taxon>Tracheophyta</taxon>
        <taxon>Spermatophyta</taxon>
        <taxon>Magnoliopsida</taxon>
        <taxon>eudicotyledons</taxon>
        <taxon>Gunneridae</taxon>
        <taxon>Pentapetalae</taxon>
        <taxon>asterids</taxon>
        <taxon>lamiids</taxon>
        <taxon>Solanales</taxon>
        <taxon>Solanaceae</taxon>
        <taxon>Solanoideae</taxon>
        <taxon>Hyoscyameae</taxon>
        <taxon>Anisodus</taxon>
    </lineage>
</organism>
<evidence type="ECO:0000256" key="1">
    <source>
        <dbReference type="SAM" id="MobiDB-lite"/>
    </source>
</evidence>
<feature type="compositionally biased region" description="Acidic residues" evidence="1">
    <location>
        <begin position="51"/>
        <end position="61"/>
    </location>
</feature>
<evidence type="ECO:0000313" key="2">
    <source>
        <dbReference type="EMBL" id="KAK4370998.1"/>
    </source>
</evidence>
<gene>
    <name evidence="2" type="ORF">RND71_010473</name>
</gene>
<feature type="region of interest" description="Disordered" evidence="1">
    <location>
        <begin position="34"/>
        <end position="61"/>
    </location>
</feature>
<protein>
    <submittedName>
        <fullName evidence="2">Uncharacterized protein</fullName>
    </submittedName>
</protein>
<comment type="caution">
    <text evidence="2">The sequence shown here is derived from an EMBL/GenBank/DDBJ whole genome shotgun (WGS) entry which is preliminary data.</text>
</comment>
<accession>A0AAE1SKD8</accession>
<proteinExistence type="predicted"/>
<sequence>MENQSEIEFWPFRSSEKMSHSLVEELDTKLKVEYDPKIDDHHREDEKIDLQEDDDDDEEEEEEVELVDATDEEFSFVCGVLTSPIAAEEAFDNGHIRPFFPLFNKDLLLSDIDFEHLKNRSPVDKVFIETEDNTNHNHPPTTSSSEEISGPYCEWSKRATNHTKKSNSTGFSKLWRFRDFINRSNSDGRDAFVFLNNPTTSSTSSNVVKKDENKILEKKEKISTGDEVQVKKVITHNKKKIIKKSEAVLAHEAYMKSRAKDMERRRSYRPDPFGFFTNVNGGLTRNVHPF</sequence>
<dbReference type="PANTHER" id="PTHR33095:SF109">
    <property type="match status" value="1"/>
</dbReference>
<evidence type="ECO:0000313" key="3">
    <source>
        <dbReference type="Proteomes" id="UP001291623"/>
    </source>
</evidence>
<feature type="compositionally biased region" description="Basic and acidic residues" evidence="1">
    <location>
        <begin position="34"/>
        <end position="50"/>
    </location>
</feature>
<keyword evidence="3" id="KW-1185">Reference proteome</keyword>
<dbReference type="AlphaFoldDB" id="A0AAE1SKD8"/>